<accession>A0ABP9TMN8</accession>
<dbReference type="EMBL" id="BAABLK010000016">
    <property type="protein sequence ID" value="GAA5226359.1"/>
    <property type="molecule type" value="Genomic_DNA"/>
</dbReference>
<gene>
    <name evidence="1" type="ORF">GCM10025778_08900</name>
</gene>
<comment type="caution">
    <text evidence="1">The sequence shown here is derived from an EMBL/GenBank/DDBJ whole genome shotgun (WGS) entry which is preliminary data.</text>
</comment>
<evidence type="ECO:0000313" key="1">
    <source>
        <dbReference type="EMBL" id="GAA5226359.1"/>
    </source>
</evidence>
<protein>
    <submittedName>
        <fullName evidence="1">Uncharacterized protein</fullName>
    </submittedName>
</protein>
<dbReference type="Proteomes" id="UP001501257">
    <property type="component" value="Unassembled WGS sequence"/>
</dbReference>
<proteinExistence type="predicted"/>
<name>A0ABP9TMN8_9MICC</name>
<keyword evidence="2" id="KW-1185">Reference proteome</keyword>
<evidence type="ECO:0000313" key="2">
    <source>
        <dbReference type="Proteomes" id="UP001501257"/>
    </source>
</evidence>
<reference evidence="2" key="1">
    <citation type="journal article" date="2019" name="Int. J. Syst. Evol. Microbiol.">
        <title>The Global Catalogue of Microorganisms (GCM) 10K type strain sequencing project: providing services to taxonomists for standard genome sequencing and annotation.</title>
        <authorList>
            <consortium name="The Broad Institute Genomics Platform"/>
            <consortium name="The Broad Institute Genome Sequencing Center for Infectious Disease"/>
            <person name="Wu L."/>
            <person name="Ma J."/>
        </authorList>
    </citation>
    <scope>NUCLEOTIDE SEQUENCE [LARGE SCALE GENOMIC DNA]</scope>
    <source>
        <strain evidence="2">JCM 18952</strain>
    </source>
</reference>
<organism evidence="1 2">
    <name type="scientific">Paeniglutamicibacter antarcticus</name>
    <dbReference type="NCBI Taxonomy" id="494023"/>
    <lineage>
        <taxon>Bacteria</taxon>
        <taxon>Bacillati</taxon>
        <taxon>Actinomycetota</taxon>
        <taxon>Actinomycetes</taxon>
        <taxon>Micrococcales</taxon>
        <taxon>Micrococcaceae</taxon>
        <taxon>Paeniglutamicibacter</taxon>
    </lineage>
</organism>
<sequence length="57" mass="6369">MDHSGIVPGLVRRDPGLLFKNRHFMVTCAGQCLRDGKAYDSRTDHTNALCHRFGIPS</sequence>